<dbReference type="STRING" id="254877.A0A1V6SUI1"/>
<evidence type="ECO:0000256" key="3">
    <source>
        <dbReference type="ARBA" id="ARBA00022692"/>
    </source>
</evidence>
<dbReference type="GO" id="GO:0005794">
    <property type="term" value="C:Golgi apparatus"/>
    <property type="evidence" value="ECO:0007669"/>
    <property type="project" value="TreeGrafter"/>
</dbReference>
<accession>A0A1V6SUI1</accession>
<dbReference type="Proteomes" id="UP000191342">
    <property type="component" value="Unassembled WGS sequence"/>
</dbReference>
<evidence type="ECO:0000256" key="5">
    <source>
        <dbReference type="ARBA" id="ARBA00023136"/>
    </source>
</evidence>
<dbReference type="OrthoDB" id="5427664at2759"/>
<evidence type="ECO:0000313" key="7">
    <source>
        <dbReference type="EMBL" id="OQE17691.1"/>
    </source>
</evidence>
<evidence type="ECO:0000313" key="8">
    <source>
        <dbReference type="Proteomes" id="UP000191342"/>
    </source>
</evidence>
<keyword evidence="8" id="KW-1185">Reference proteome</keyword>
<evidence type="ECO:0000256" key="4">
    <source>
        <dbReference type="ARBA" id="ARBA00022989"/>
    </source>
</evidence>
<name>A0A1V6SUI1_9EURO</name>
<evidence type="ECO:0000256" key="2">
    <source>
        <dbReference type="ARBA" id="ARBA00009457"/>
    </source>
</evidence>
<sequence length="713" mass="80860">MCHYDCSVHPTTIDQDDDITGIGVLIGYTVTAGMVVVTILFYYLLSYQPCLDPFRDGHIDPLLAVQPRPNPIDELMLRGPRRLLTKIFGTNSSGLSIHARFEDSLVKCVLSMSDIQIFTGISIMISGAAQLKCGISCYQWLAVVYLAWFSSLTHLSCLTILRNYLHNRPSERTWRLVCTFVLVALLFFAFLPTFNYRWQLGHSAEDTGPPTPEDYAICYLKPMSRLDYRAHSLYWEGLNYHSHSEHTIVATSISIVWWLMISFIWGVERLFSTTAIVPSKEDTKWTFGQVMSVALLAIPLVTVIELLYPESEKQKKDTQQTKRSCLSFDQNQDPSNLEYLDELPSPIARDLTCTSHLKVNDHPDYELYYASCSLNVPALTLTLSVVFISLWCLGQASMFNGLMGLGFLQISFYPWGAMPLVLIFSIYNSILFSFMGTGIGAMERGSRETKRFLVQFSHVFVTIIFIAVTVFMFLYIRGGGEWVQWVAVGYWFYANGPTLLAALVKIVAGHSLAAKFIEKPIPAVDLLLHEIENWTNAKVAFMCQTSGFLNHRRYIQSFNQDQLKGKAVRNATLANGICEPCAVDDVTKKAYYPCGLIANSKFNDTIGQPQNLQGEGTLVYNMTKKGIAWESDKELIKKTQYKPWEVVPPPNWASYGLNYTYENMPDLHEDEDFMVWMRPAGLPSFSKLSRRNDRDAMPKGFYRLDIQDSMLPS</sequence>
<feature type="transmembrane region" description="Helical" evidence="6">
    <location>
        <begin position="421"/>
        <end position="441"/>
    </location>
</feature>
<feature type="transmembrane region" description="Helical" evidence="6">
    <location>
        <begin position="248"/>
        <end position="267"/>
    </location>
</feature>
<protein>
    <submittedName>
        <fullName evidence="7">Uncharacterized protein</fullName>
    </submittedName>
</protein>
<feature type="transmembrane region" description="Helical" evidence="6">
    <location>
        <begin position="488"/>
        <end position="508"/>
    </location>
</feature>
<dbReference type="Pfam" id="PF03381">
    <property type="entry name" value="CDC50"/>
    <property type="match status" value="1"/>
</dbReference>
<comment type="caution">
    <text evidence="7">The sequence shown here is derived from an EMBL/GenBank/DDBJ whole genome shotgun (WGS) entry which is preliminary data.</text>
</comment>
<keyword evidence="5 6" id="KW-0472">Membrane</keyword>
<gene>
    <name evidence="7" type="ORF">PENFLA_c023G07742</name>
</gene>
<keyword evidence="4 6" id="KW-1133">Transmembrane helix</keyword>
<proteinExistence type="inferred from homology"/>
<feature type="transmembrane region" description="Helical" evidence="6">
    <location>
        <begin position="453"/>
        <end position="476"/>
    </location>
</feature>
<evidence type="ECO:0000256" key="1">
    <source>
        <dbReference type="ARBA" id="ARBA00004141"/>
    </source>
</evidence>
<feature type="transmembrane region" description="Helical" evidence="6">
    <location>
        <begin position="287"/>
        <end position="308"/>
    </location>
</feature>
<organism evidence="7 8">
    <name type="scientific">Penicillium flavigenum</name>
    <dbReference type="NCBI Taxonomy" id="254877"/>
    <lineage>
        <taxon>Eukaryota</taxon>
        <taxon>Fungi</taxon>
        <taxon>Dikarya</taxon>
        <taxon>Ascomycota</taxon>
        <taxon>Pezizomycotina</taxon>
        <taxon>Eurotiomycetes</taxon>
        <taxon>Eurotiomycetidae</taxon>
        <taxon>Eurotiales</taxon>
        <taxon>Aspergillaceae</taxon>
        <taxon>Penicillium</taxon>
    </lineage>
</organism>
<comment type="subcellular location">
    <subcellularLocation>
        <location evidence="1">Membrane</location>
        <topology evidence="1">Multi-pass membrane protein</topology>
    </subcellularLocation>
</comment>
<keyword evidence="3 6" id="KW-0812">Transmembrane</keyword>
<dbReference type="GO" id="GO:0005783">
    <property type="term" value="C:endoplasmic reticulum"/>
    <property type="evidence" value="ECO:0007669"/>
    <property type="project" value="TreeGrafter"/>
</dbReference>
<dbReference type="InterPro" id="IPR005045">
    <property type="entry name" value="CDC50/LEM3_fam"/>
</dbReference>
<feature type="transmembrane region" description="Helical" evidence="6">
    <location>
        <begin position="173"/>
        <end position="191"/>
    </location>
</feature>
<dbReference type="PANTHER" id="PTHR10926:SF0">
    <property type="entry name" value="CDC50, ISOFORM A"/>
    <property type="match status" value="1"/>
</dbReference>
<dbReference type="PANTHER" id="PTHR10926">
    <property type="entry name" value="CELL CYCLE CONTROL PROTEIN 50"/>
    <property type="match status" value="1"/>
</dbReference>
<dbReference type="GO" id="GO:0005886">
    <property type="term" value="C:plasma membrane"/>
    <property type="evidence" value="ECO:0007669"/>
    <property type="project" value="TreeGrafter"/>
</dbReference>
<dbReference type="AlphaFoldDB" id="A0A1V6SUI1"/>
<dbReference type="EMBL" id="MLQL01000023">
    <property type="protein sequence ID" value="OQE17691.1"/>
    <property type="molecule type" value="Genomic_DNA"/>
</dbReference>
<evidence type="ECO:0000256" key="6">
    <source>
        <dbReference type="SAM" id="Phobius"/>
    </source>
</evidence>
<feature type="transmembrane region" description="Helical" evidence="6">
    <location>
        <begin position="367"/>
        <end position="391"/>
    </location>
</feature>
<reference evidence="8" key="1">
    <citation type="journal article" date="2017" name="Nat. Microbiol.">
        <title>Global analysis of biosynthetic gene clusters reveals vast potential of secondary metabolite production in Penicillium species.</title>
        <authorList>
            <person name="Nielsen J.C."/>
            <person name="Grijseels S."/>
            <person name="Prigent S."/>
            <person name="Ji B."/>
            <person name="Dainat J."/>
            <person name="Nielsen K.F."/>
            <person name="Frisvad J.C."/>
            <person name="Workman M."/>
            <person name="Nielsen J."/>
        </authorList>
    </citation>
    <scope>NUCLEOTIDE SEQUENCE [LARGE SCALE GENOMIC DNA]</scope>
    <source>
        <strain evidence="8">IBT 14082</strain>
    </source>
</reference>
<feature type="transmembrane region" description="Helical" evidence="6">
    <location>
        <begin position="140"/>
        <end position="161"/>
    </location>
</feature>
<comment type="similarity">
    <text evidence="2">Belongs to the CDC50/LEM3 family.</text>
</comment>
<feature type="transmembrane region" description="Helical" evidence="6">
    <location>
        <begin position="25"/>
        <end position="45"/>
    </location>
</feature>